<dbReference type="Pfam" id="PF00149">
    <property type="entry name" value="Metallophos"/>
    <property type="match status" value="1"/>
</dbReference>
<dbReference type="InterPro" id="IPR029052">
    <property type="entry name" value="Metallo-depent_PP-like"/>
</dbReference>
<keyword evidence="10" id="KW-1185">Reference proteome</keyword>
<dbReference type="PANTHER" id="PTHR10161:SF14">
    <property type="entry name" value="TARTRATE-RESISTANT ACID PHOSPHATASE TYPE 5"/>
    <property type="match status" value="1"/>
</dbReference>
<dbReference type="AlphaFoldDB" id="A5G021"/>
<feature type="chain" id="PRO_5002683146" description="acid phosphatase" evidence="7">
    <location>
        <begin position="30"/>
        <end position="309"/>
    </location>
</feature>
<organism evidence="9 10">
    <name type="scientific">Acidiphilium cryptum (strain JF-5)</name>
    <dbReference type="NCBI Taxonomy" id="349163"/>
    <lineage>
        <taxon>Bacteria</taxon>
        <taxon>Pseudomonadati</taxon>
        <taxon>Pseudomonadota</taxon>
        <taxon>Alphaproteobacteria</taxon>
        <taxon>Acetobacterales</taxon>
        <taxon>Acidocellaceae</taxon>
        <taxon>Acidiphilium</taxon>
    </lineage>
</organism>
<keyword evidence="6" id="KW-0479">Metal-binding</keyword>
<dbReference type="InterPro" id="IPR024927">
    <property type="entry name" value="Acid_PPase"/>
</dbReference>
<evidence type="ECO:0000313" key="10">
    <source>
        <dbReference type="Proteomes" id="UP000000245"/>
    </source>
</evidence>
<dbReference type="EC" id="3.1.3.2" evidence="2 5"/>
<dbReference type="SUPFAM" id="SSF56300">
    <property type="entry name" value="Metallo-dependent phosphatases"/>
    <property type="match status" value="1"/>
</dbReference>
<evidence type="ECO:0000256" key="3">
    <source>
        <dbReference type="ARBA" id="ARBA00022729"/>
    </source>
</evidence>
<dbReference type="GO" id="GO:0003993">
    <property type="term" value="F:acid phosphatase activity"/>
    <property type="evidence" value="ECO:0007669"/>
    <property type="project" value="UniProtKB-UniRule"/>
</dbReference>
<feature type="binding site" evidence="6">
    <location>
        <position position="202"/>
    </location>
    <ligand>
        <name>Fe cation</name>
        <dbReference type="ChEBI" id="CHEBI:24875"/>
        <label>2</label>
    </ligand>
</feature>
<protein>
    <recommendedName>
        <fullName evidence="2 5">acid phosphatase</fullName>
        <ecNumber evidence="2 5">3.1.3.2</ecNumber>
    </recommendedName>
</protein>
<dbReference type="PROSITE" id="PS51318">
    <property type="entry name" value="TAT"/>
    <property type="match status" value="1"/>
</dbReference>
<feature type="binding site" evidence="6">
    <location>
        <position position="241"/>
    </location>
    <ligand>
        <name>Fe cation</name>
        <dbReference type="ChEBI" id="CHEBI:24875"/>
        <label>1</label>
    </ligand>
</feature>
<dbReference type="HOGENOM" id="CLU_043332_1_1_5"/>
<dbReference type="eggNOG" id="COG1409">
    <property type="taxonomic scope" value="Bacteria"/>
</dbReference>
<keyword evidence="3 7" id="KW-0732">Signal</keyword>
<evidence type="ECO:0000256" key="7">
    <source>
        <dbReference type="SAM" id="SignalP"/>
    </source>
</evidence>
<evidence type="ECO:0000256" key="5">
    <source>
        <dbReference type="PIRNR" id="PIRNR000898"/>
    </source>
</evidence>
<comment type="catalytic activity">
    <reaction evidence="1 5">
        <text>a phosphate monoester + H2O = an alcohol + phosphate</text>
        <dbReference type="Rhea" id="RHEA:15017"/>
        <dbReference type="ChEBI" id="CHEBI:15377"/>
        <dbReference type="ChEBI" id="CHEBI:30879"/>
        <dbReference type="ChEBI" id="CHEBI:43474"/>
        <dbReference type="ChEBI" id="CHEBI:67140"/>
        <dbReference type="EC" id="3.1.3.2"/>
    </reaction>
</comment>
<dbReference type="InterPro" id="IPR051558">
    <property type="entry name" value="Metallophosphoesterase_PAP"/>
</dbReference>
<feature type="binding site" evidence="6">
    <location>
        <position position="239"/>
    </location>
    <ligand>
        <name>Fe cation</name>
        <dbReference type="ChEBI" id="CHEBI:24875"/>
        <label>2</label>
    </ligand>
</feature>
<evidence type="ECO:0000259" key="8">
    <source>
        <dbReference type="Pfam" id="PF00149"/>
    </source>
</evidence>
<keyword evidence="4 5" id="KW-0378">Hydrolase</keyword>
<feature type="binding site" evidence="6">
    <location>
        <position position="75"/>
    </location>
    <ligand>
        <name>Fe cation</name>
        <dbReference type="ChEBI" id="CHEBI:24875"/>
        <label>1</label>
    </ligand>
</feature>
<evidence type="ECO:0000256" key="6">
    <source>
        <dbReference type="PIRSR" id="PIRSR000898-1"/>
    </source>
</evidence>
<reference evidence="9 10" key="1">
    <citation type="submission" date="2007-05" db="EMBL/GenBank/DDBJ databases">
        <title>Complete sequence of chromosome of Acidiphilium cryptum JF-5.</title>
        <authorList>
            <consortium name="US DOE Joint Genome Institute"/>
            <person name="Copeland A."/>
            <person name="Lucas S."/>
            <person name="Lapidus A."/>
            <person name="Barry K."/>
            <person name="Detter J.C."/>
            <person name="Glavina del Rio T."/>
            <person name="Hammon N."/>
            <person name="Israni S."/>
            <person name="Dalin E."/>
            <person name="Tice H."/>
            <person name="Pitluck S."/>
            <person name="Sims D."/>
            <person name="Brettin T."/>
            <person name="Bruce D."/>
            <person name="Han C."/>
            <person name="Schmutz J."/>
            <person name="Larimer F."/>
            <person name="Land M."/>
            <person name="Hauser L."/>
            <person name="Kyrpides N."/>
            <person name="Kim E."/>
            <person name="Magnuson T."/>
            <person name="Richardson P."/>
        </authorList>
    </citation>
    <scope>NUCLEOTIDE SEQUENCE [LARGE SCALE GENOMIC DNA]</scope>
    <source>
        <strain evidence="9 10">JF-5</strain>
    </source>
</reference>
<feature type="binding site" evidence="6">
    <location>
        <position position="75"/>
    </location>
    <ligand>
        <name>Fe cation</name>
        <dbReference type="ChEBI" id="CHEBI:24875"/>
        <label>2</label>
    </ligand>
</feature>
<feature type="binding site" evidence="6">
    <location>
        <position position="78"/>
    </location>
    <ligand>
        <name>Fe cation</name>
        <dbReference type="ChEBI" id="CHEBI:24875"/>
        <label>1</label>
    </ligand>
</feature>
<evidence type="ECO:0000256" key="4">
    <source>
        <dbReference type="ARBA" id="ARBA00022801"/>
    </source>
</evidence>
<dbReference type="Gene3D" id="3.60.21.10">
    <property type="match status" value="1"/>
</dbReference>
<dbReference type="CDD" id="cd07378">
    <property type="entry name" value="MPP_ACP5"/>
    <property type="match status" value="1"/>
</dbReference>
<dbReference type="PANTHER" id="PTHR10161">
    <property type="entry name" value="TARTRATE-RESISTANT ACID PHOSPHATASE TYPE 5"/>
    <property type="match status" value="1"/>
</dbReference>
<sequence length="309" mass="33722">MTISRRGFLGTGAELTAASLLAAAPAAHAGTADAFRFLSIGDWGRDGAHHQRNVAQAMADRAAADSPRFILSLGDNFYESGVKSVNDPQWKTSFEDVYDQASLQRPWKVILGNHDYRGNVPAQIEYSKRSKRWQLPARYYTHTETLPGGGEAEIFFLDSSPFIRKYVGTVTDISGQDPHAQRAWLDDALGRSAARWKIVVGHHPLYTALGGPGHDQPDLIAALEPVLRRHGVKLYINGHDHSMQYVEMGGVSYVTNGVGSEIYDPGTPSRAGFCLGAHGFLTTSVTREAIAFAFIDMDGKTRFAKSISA</sequence>
<evidence type="ECO:0000256" key="2">
    <source>
        <dbReference type="ARBA" id="ARBA00012646"/>
    </source>
</evidence>
<comment type="cofactor">
    <cofactor evidence="6">
        <name>Fe cation</name>
        <dbReference type="ChEBI" id="CHEBI:24875"/>
    </cofactor>
    <text evidence="6">Binds 2 iron ions per subunit.</text>
</comment>
<evidence type="ECO:0000256" key="1">
    <source>
        <dbReference type="ARBA" id="ARBA00000032"/>
    </source>
</evidence>
<feature type="signal peptide" evidence="7">
    <location>
        <begin position="1"/>
        <end position="29"/>
    </location>
</feature>
<dbReference type="InterPro" id="IPR004843">
    <property type="entry name" value="Calcineurin-like_PHP"/>
</dbReference>
<dbReference type="GO" id="GO:0046872">
    <property type="term" value="F:metal ion binding"/>
    <property type="evidence" value="ECO:0007669"/>
    <property type="project" value="UniProtKB-KW"/>
</dbReference>
<proteinExistence type="predicted"/>
<name>A5G021_ACICJ</name>
<dbReference type="RefSeq" id="WP_012039746.1">
    <property type="nucleotide sequence ID" value="NC_009484.1"/>
</dbReference>
<accession>A5G021</accession>
<dbReference type="KEGG" id="acr:Acry_2003"/>
<feature type="binding site" evidence="6">
    <location>
        <position position="113"/>
    </location>
    <ligand>
        <name>Fe cation</name>
        <dbReference type="ChEBI" id="CHEBI:24875"/>
        <label>2</label>
    </ligand>
</feature>
<feature type="domain" description="Calcineurin-like phosphoesterase" evidence="8">
    <location>
        <begin position="35"/>
        <end position="242"/>
    </location>
</feature>
<dbReference type="Proteomes" id="UP000000245">
    <property type="component" value="Chromosome"/>
</dbReference>
<keyword evidence="5 6" id="KW-0408">Iron</keyword>
<dbReference type="InterPro" id="IPR006311">
    <property type="entry name" value="TAT_signal"/>
</dbReference>
<feature type="binding site" evidence="6">
    <location>
        <position position="42"/>
    </location>
    <ligand>
        <name>Fe cation</name>
        <dbReference type="ChEBI" id="CHEBI:24875"/>
        <label>1</label>
    </ligand>
</feature>
<dbReference type="PIRSF" id="PIRSF000898">
    <property type="entry name" value="Acid_Ptase_5"/>
    <property type="match status" value="1"/>
</dbReference>
<gene>
    <name evidence="9" type="ordered locus">Acry_2003</name>
</gene>
<dbReference type="STRING" id="349163.Acry_2003"/>
<dbReference type="EMBL" id="CP000697">
    <property type="protein sequence ID" value="ABQ31203.1"/>
    <property type="molecule type" value="Genomic_DNA"/>
</dbReference>
<evidence type="ECO:0000313" key="9">
    <source>
        <dbReference type="EMBL" id="ABQ31203.1"/>
    </source>
</evidence>